<feature type="compositionally biased region" description="Low complexity" evidence="1">
    <location>
        <begin position="53"/>
        <end position="64"/>
    </location>
</feature>
<evidence type="ECO:0000313" key="5">
    <source>
        <dbReference type="Proteomes" id="UP000178666"/>
    </source>
</evidence>
<evidence type="ECO:0000313" key="4">
    <source>
        <dbReference type="Proteomes" id="UP000075221"/>
    </source>
</evidence>
<dbReference type="EMBL" id="CP015970">
    <property type="protein sequence ID" value="AOZ46072.1"/>
    <property type="molecule type" value="Genomic_DNA"/>
</dbReference>
<evidence type="ECO:0000313" key="3">
    <source>
        <dbReference type="EMBL" id="AOZ46072.1"/>
    </source>
</evidence>
<accession>A0AAC8YDD0</accession>
<feature type="region of interest" description="Disordered" evidence="1">
    <location>
        <begin position="52"/>
        <end position="72"/>
    </location>
</feature>
<evidence type="ECO:0000313" key="2">
    <source>
        <dbReference type="EMBL" id="AMS04582.1"/>
    </source>
</evidence>
<evidence type="ECO:0008006" key="6">
    <source>
        <dbReference type="Google" id="ProtNLM"/>
    </source>
</evidence>
<dbReference type="Proteomes" id="UP000178666">
    <property type="component" value="Chromosome"/>
</dbReference>
<dbReference type="AlphaFoldDB" id="A0AAC8YDD0"/>
<dbReference type="EMBL" id="CP014352">
    <property type="protein sequence ID" value="AMS04582.1"/>
    <property type="molecule type" value="Genomic_DNA"/>
</dbReference>
<organism evidence="2 4">
    <name type="scientific">Acidipropionibacterium acidipropionici</name>
    <dbReference type="NCBI Taxonomy" id="1748"/>
    <lineage>
        <taxon>Bacteria</taxon>
        <taxon>Bacillati</taxon>
        <taxon>Actinomycetota</taxon>
        <taxon>Actinomycetes</taxon>
        <taxon>Propionibacteriales</taxon>
        <taxon>Propionibacteriaceae</taxon>
        <taxon>Acidipropionibacterium</taxon>
    </lineage>
</organism>
<keyword evidence="5" id="KW-1185">Reference proteome</keyword>
<dbReference type="Proteomes" id="UP000075221">
    <property type="component" value="Chromosome"/>
</dbReference>
<name>A0AAC8YDD0_9ACTN</name>
<reference evidence="3 5" key="1">
    <citation type="journal article" date="2016" name="Plant Dis.">
        <title>Improved production of propionic acid using genome shuffling.</title>
        <authorList>
            <person name="Luna-Flores C.H."/>
            <person name="Palfreyman R.W."/>
            <person name="Kromer J.O."/>
            <person name="Nielsen L.K."/>
            <person name="Marcellin E."/>
        </authorList>
    </citation>
    <scope>NUCLEOTIDE SEQUENCE [LARGE SCALE GENOMIC DNA]</scope>
    <source>
        <strain evidence="3 5">F3E8</strain>
    </source>
</reference>
<protein>
    <recommendedName>
        <fullName evidence="6">Sortase</fullName>
    </recommendedName>
</protein>
<evidence type="ECO:0000256" key="1">
    <source>
        <dbReference type="SAM" id="MobiDB-lite"/>
    </source>
</evidence>
<gene>
    <name evidence="3" type="ORF">A8L58_04335</name>
    <name evidence="2" type="ORF">AXH35_02870</name>
</gene>
<reference evidence="2 4" key="2">
    <citation type="submission" date="2016-02" db="EMBL/GenBank/DDBJ databases">
        <title>Complete Genome Sequence of Propionibacterium acidipropionici ATCC 55737.</title>
        <authorList>
            <person name="Luna Flores C.H."/>
            <person name="Nielsen L.K."/>
            <person name="Marcellin E."/>
        </authorList>
    </citation>
    <scope>NUCLEOTIDE SEQUENCE [LARGE SCALE GENOMIC DNA]</scope>
    <source>
        <strain evidence="2 4">ATCC 55737</strain>
    </source>
</reference>
<sequence>MVARRHRRHTRGPVAPELERGGMKTLAVFLVALVLAGCGSAAGASYVPADVGPTPSSSSASSVTPAPPAAATPHAAMSVPTAIYLPDPDPAKEIRTEPKALACGSTIPYPTSGPDVWRAFYCTDRALPGSDMPHYGIITGHSTRSGATDTTMNRLLAHLDTLVGRQILIRTKASGSRWLVFRFTSVEHVAKNRLGQATALWGTPTSSTAGRLVFLTCGQSRYGTDPDDNIGMVAQYVGMR</sequence>
<proteinExistence type="predicted"/>